<dbReference type="Gene3D" id="3.90.215.10">
    <property type="entry name" value="Gamma Fibrinogen, chain A, domain 1"/>
    <property type="match status" value="1"/>
</dbReference>
<keyword evidence="4" id="KW-1133">Transmembrane helix</keyword>
<keyword evidence="1" id="KW-0106">Calcium</keyword>
<accession>A0A8X7BYD1</accession>
<dbReference type="InterPro" id="IPR002181">
    <property type="entry name" value="Fibrinogen_a/b/g_C_dom"/>
</dbReference>
<keyword evidence="4" id="KW-0812">Transmembrane</keyword>
<reference evidence="6" key="1">
    <citation type="submission" date="2020-08" db="EMBL/GenBank/DDBJ databases">
        <title>Multicomponent nature underlies the extraordinary mechanical properties of spider dragline silk.</title>
        <authorList>
            <person name="Kono N."/>
            <person name="Nakamura H."/>
            <person name="Mori M."/>
            <person name="Yoshida Y."/>
            <person name="Ohtoshi R."/>
            <person name="Malay A.D."/>
            <person name="Moran D.A.P."/>
            <person name="Tomita M."/>
            <person name="Numata K."/>
            <person name="Arakawa K."/>
        </authorList>
    </citation>
    <scope>NUCLEOTIDE SEQUENCE</scope>
</reference>
<feature type="transmembrane region" description="Helical" evidence="4">
    <location>
        <begin position="54"/>
        <end position="73"/>
    </location>
</feature>
<dbReference type="GO" id="GO:0005615">
    <property type="term" value="C:extracellular space"/>
    <property type="evidence" value="ECO:0007669"/>
    <property type="project" value="TreeGrafter"/>
</dbReference>
<dbReference type="SUPFAM" id="SSF56496">
    <property type="entry name" value="Fibrinogen C-terminal domain-like"/>
    <property type="match status" value="1"/>
</dbReference>
<dbReference type="NCBIfam" id="NF040941">
    <property type="entry name" value="GGGWT_bact"/>
    <property type="match status" value="1"/>
</dbReference>
<dbReference type="OrthoDB" id="6145874at2759"/>
<keyword evidence="4" id="KW-0472">Membrane</keyword>
<sequence>MELSITLPKVHSVKFGTLKHFLHTQPTSSGQGDQSIQVISSGCKKKATLSKRSVLPFNMFYIFGLAFLLFFNISHVSGNMTSTCERSDRSISYLEVAKDMITKAINSFPVCPNISQDTILKPVDCEEVLRSGQKKSGVYTIWPRSRVTEDRPLEVFCDMVTDGGGWTVIQRRGNFSRPNDYFYKDWESYKKGFGDIEKDFWLGNDNIFALTSQRLYSIRFYLKAMDGEKRYAFYDTFWIDDESHKYTLHISDYSGNAGESILEYHDNRKFSTKDQDNDDNKEKSCSQIYKGGWWYGACHNVNLNGLNLRGPHESWANGINWRSFKGYNESLDRTEMKIRPKNFRKS</sequence>
<name>A0A8X7BYD1_9ARAC</name>
<evidence type="ECO:0000256" key="1">
    <source>
        <dbReference type="ARBA" id="ARBA00022837"/>
    </source>
</evidence>
<dbReference type="CDD" id="cd00087">
    <property type="entry name" value="FReD"/>
    <property type="match status" value="1"/>
</dbReference>
<comment type="function">
    <text evidence="3">Lectin involved in innate immunity. Agglutinates all types of human erythrocytes, Gram-positive and Gram-negative bacteria. Has a stronger agglutinating activity towards Gram-negative bacteria than towards Gram-positive bacteria. Specifically recognizes acetyl group-containing substances on agglutinated cells. The hemagglutinating activity was inhibited by EDTA, acetyl group-containing mono- and disaccharides, N-acetyl derivatives of amino acids, other acetyl group-containing substances, propionamide and benzamide. Enhances the antimicrobial activity of big defensin against Gram-positive bacteria but not against Gram-negative bacteria.</text>
</comment>
<dbReference type="PANTHER" id="PTHR19143">
    <property type="entry name" value="FIBRINOGEN/TENASCIN/ANGIOPOEITIN"/>
    <property type="match status" value="1"/>
</dbReference>
<dbReference type="SMART" id="SM00186">
    <property type="entry name" value="FBG"/>
    <property type="match status" value="1"/>
</dbReference>
<evidence type="ECO:0000313" key="6">
    <source>
        <dbReference type="EMBL" id="GFY49726.1"/>
    </source>
</evidence>
<evidence type="ECO:0000259" key="5">
    <source>
        <dbReference type="PROSITE" id="PS51406"/>
    </source>
</evidence>
<dbReference type="EMBL" id="BMAV01007148">
    <property type="protein sequence ID" value="GFY49726.1"/>
    <property type="molecule type" value="Genomic_DNA"/>
</dbReference>
<dbReference type="GO" id="GO:0030246">
    <property type="term" value="F:carbohydrate binding"/>
    <property type="evidence" value="ECO:0007669"/>
    <property type="project" value="UniProtKB-ARBA"/>
</dbReference>
<keyword evidence="7" id="KW-1185">Reference proteome</keyword>
<comment type="caution">
    <text evidence="6">The sequence shown here is derived from an EMBL/GenBank/DDBJ whole genome shotgun (WGS) entry which is preliminary data.</text>
</comment>
<dbReference type="Pfam" id="PF00147">
    <property type="entry name" value="Fibrinogen_C"/>
    <property type="match status" value="1"/>
</dbReference>
<evidence type="ECO:0000256" key="3">
    <source>
        <dbReference type="ARBA" id="ARBA00053344"/>
    </source>
</evidence>
<feature type="domain" description="Fibrinogen C-terminal" evidence="5">
    <location>
        <begin position="116"/>
        <end position="342"/>
    </location>
</feature>
<organism evidence="6 7">
    <name type="scientific">Trichonephila inaurata madagascariensis</name>
    <dbReference type="NCBI Taxonomy" id="2747483"/>
    <lineage>
        <taxon>Eukaryota</taxon>
        <taxon>Metazoa</taxon>
        <taxon>Ecdysozoa</taxon>
        <taxon>Arthropoda</taxon>
        <taxon>Chelicerata</taxon>
        <taxon>Arachnida</taxon>
        <taxon>Araneae</taxon>
        <taxon>Araneomorphae</taxon>
        <taxon>Entelegynae</taxon>
        <taxon>Araneoidea</taxon>
        <taxon>Nephilidae</taxon>
        <taxon>Trichonephila</taxon>
        <taxon>Trichonephila inaurata</taxon>
    </lineage>
</organism>
<evidence type="ECO:0000313" key="7">
    <source>
        <dbReference type="Proteomes" id="UP000886998"/>
    </source>
</evidence>
<dbReference type="AlphaFoldDB" id="A0A8X7BYD1"/>
<protein>
    <submittedName>
        <fullName evidence="6">Techylectin-5A</fullName>
    </submittedName>
</protein>
<proteinExistence type="predicted"/>
<dbReference type="GO" id="GO:0098609">
    <property type="term" value="P:cell-cell adhesion"/>
    <property type="evidence" value="ECO:0007669"/>
    <property type="project" value="UniProtKB-ARBA"/>
</dbReference>
<gene>
    <name evidence="6" type="ORF">TNIN_153471</name>
</gene>
<dbReference type="PROSITE" id="PS51406">
    <property type="entry name" value="FIBRINOGEN_C_2"/>
    <property type="match status" value="1"/>
</dbReference>
<keyword evidence="2" id="KW-1015">Disulfide bond</keyword>
<dbReference type="Proteomes" id="UP000886998">
    <property type="component" value="Unassembled WGS sequence"/>
</dbReference>
<dbReference type="InterPro" id="IPR036056">
    <property type="entry name" value="Fibrinogen-like_C"/>
</dbReference>
<dbReference type="InterPro" id="IPR014716">
    <property type="entry name" value="Fibrinogen_a/b/g_C_1"/>
</dbReference>
<evidence type="ECO:0000256" key="2">
    <source>
        <dbReference type="ARBA" id="ARBA00023157"/>
    </source>
</evidence>
<dbReference type="InterPro" id="IPR050373">
    <property type="entry name" value="Fibrinogen_C-term_domain"/>
</dbReference>
<evidence type="ECO:0000256" key="4">
    <source>
        <dbReference type="SAM" id="Phobius"/>
    </source>
</evidence>
<dbReference type="FunFam" id="3.90.215.10:FF:000001">
    <property type="entry name" value="Tenascin isoform 1"/>
    <property type="match status" value="1"/>
</dbReference>